<evidence type="ECO:0000313" key="10">
    <source>
        <dbReference type="Proteomes" id="UP000046395"/>
    </source>
</evidence>
<dbReference type="GO" id="GO:0005634">
    <property type="term" value="C:nucleus"/>
    <property type="evidence" value="ECO:0007669"/>
    <property type="project" value="TreeGrafter"/>
</dbReference>
<dbReference type="InterPro" id="IPR041355">
    <property type="entry name" value="Pre-SET_CXC"/>
</dbReference>
<dbReference type="Gene3D" id="2.170.270.10">
    <property type="entry name" value="SET domain"/>
    <property type="match status" value="1"/>
</dbReference>
<keyword evidence="5" id="KW-0805">Transcription regulation</keyword>
<dbReference type="WBParaSite" id="TMUE_2000009984.1">
    <property type="protein sequence ID" value="TMUE_2000009984.1"/>
    <property type="gene ID" value="WBGene00294462"/>
</dbReference>
<dbReference type="SMART" id="SM00317">
    <property type="entry name" value="SET"/>
    <property type="match status" value="1"/>
</dbReference>
<keyword evidence="2" id="KW-0489">Methyltransferase</keyword>
<evidence type="ECO:0000256" key="4">
    <source>
        <dbReference type="ARBA" id="ARBA00022691"/>
    </source>
</evidence>
<keyword evidence="6" id="KW-0804">Transcription</keyword>
<comment type="catalytic activity">
    <reaction evidence="7">
        <text>L-lysyl(27)-[histone H3] + 3 S-adenosyl-L-methionine = N(6),N(6),N(6)-trimethyl-L-lysyl(27)-[histone H3] + 3 S-adenosyl-L-homocysteine + 3 H(+)</text>
        <dbReference type="Rhea" id="RHEA:60292"/>
        <dbReference type="Rhea" id="RHEA-COMP:15535"/>
        <dbReference type="Rhea" id="RHEA-COMP:15548"/>
        <dbReference type="ChEBI" id="CHEBI:15378"/>
        <dbReference type="ChEBI" id="CHEBI:29969"/>
        <dbReference type="ChEBI" id="CHEBI:57856"/>
        <dbReference type="ChEBI" id="CHEBI:59789"/>
        <dbReference type="ChEBI" id="CHEBI:61961"/>
        <dbReference type="EC" id="2.1.1.356"/>
    </reaction>
</comment>
<dbReference type="InterPro" id="IPR001214">
    <property type="entry name" value="SET_dom"/>
</dbReference>
<dbReference type="Proteomes" id="UP000046395">
    <property type="component" value="Unassembled WGS sequence"/>
</dbReference>
<dbReference type="GO" id="GO:0003682">
    <property type="term" value="F:chromatin binding"/>
    <property type="evidence" value="ECO:0007669"/>
    <property type="project" value="TreeGrafter"/>
</dbReference>
<name>A0A5S6QS59_TRIMR</name>
<keyword evidence="10" id="KW-1185">Reference proteome</keyword>
<reference evidence="11" key="1">
    <citation type="submission" date="2019-12" db="UniProtKB">
        <authorList>
            <consortium name="WormBaseParasite"/>
        </authorList>
    </citation>
    <scope>IDENTIFICATION</scope>
</reference>
<evidence type="ECO:0000256" key="2">
    <source>
        <dbReference type="ARBA" id="ARBA00022603"/>
    </source>
</evidence>
<dbReference type="InterPro" id="IPR046341">
    <property type="entry name" value="SET_dom_sf"/>
</dbReference>
<dbReference type="AlphaFoldDB" id="A0A5S6QS59"/>
<dbReference type="Pfam" id="PF18264">
    <property type="entry name" value="preSET_CXC"/>
    <property type="match status" value="1"/>
</dbReference>
<dbReference type="GO" id="GO:0140951">
    <property type="term" value="F:histone H3K27 trimethyltransferase activity"/>
    <property type="evidence" value="ECO:0007669"/>
    <property type="project" value="UniProtKB-EC"/>
</dbReference>
<accession>A0A5S6QS59</accession>
<dbReference type="Pfam" id="PF00856">
    <property type="entry name" value="SET"/>
    <property type="match status" value="1"/>
</dbReference>
<dbReference type="SUPFAM" id="SSF82199">
    <property type="entry name" value="SET domain"/>
    <property type="match status" value="1"/>
</dbReference>
<organism evidence="10 11">
    <name type="scientific">Trichuris muris</name>
    <name type="common">Mouse whipworm</name>
    <dbReference type="NCBI Taxonomy" id="70415"/>
    <lineage>
        <taxon>Eukaryota</taxon>
        <taxon>Metazoa</taxon>
        <taxon>Ecdysozoa</taxon>
        <taxon>Nematoda</taxon>
        <taxon>Enoplea</taxon>
        <taxon>Dorylaimia</taxon>
        <taxon>Trichinellida</taxon>
        <taxon>Trichuridae</taxon>
        <taxon>Trichuris</taxon>
    </lineage>
</organism>
<feature type="domain" description="SET" evidence="8">
    <location>
        <begin position="547"/>
        <end position="662"/>
    </location>
</feature>
<dbReference type="EC" id="2.1.1.356" evidence="1"/>
<feature type="domain" description="CXC" evidence="9">
    <location>
        <begin position="387"/>
        <end position="491"/>
    </location>
</feature>
<dbReference type="STRING" id="70415.A0A5S6QS59"/>
<evidence type="ECO:0000256" key="1">
    <source>
        <dbReference type="ARBA" id="ARBA00012186"/>
    </source>
</evidence>
<evidence type="ECO:0000256" key="7">
    <source>
        <dbReference type="ARBA" id="ARBA00048568"/>
    </source>
</evidence>
<evidence type="ECO:0000259" key="8">
    <source>
        <dbReference type="PROSITE" id="PS50280"/>
    </source>
</evidence>
<keyword evidence="3" id="KW-0808">Transferase</keyword>
<dbReference type="PROSITE" id="PS50280">
    <property type="entry name" value="SET"/>
    <property type="match status" value="1"/>
</dbReference>
<evidence type="ECO:0000313" key="11">
    <source>
        <dbReference type="WBParaSite" id="TMUE_2000009984.1"/>
    </source>
</evidence>
<dbReference type="InterPro" id="IPR026489">
    <property type="entry name" value="CXC_dom"/>
</dbReference>
<dbReference type="PANTHER" id="PTHR45747">
    <property type="entry name" value="HISTONE-LYSINE N-METHYLTRANSFERASE E(Z)"/>
    <property type="match status" value="1"/>
</dbReference>
<dbReference type="GO" id="GO:0032259">
    <property type="term" value="P:methylation"/>
    <property type="evidence" value="ECO:0007669"/>
    <property type="project" value="UniProtKB-KW"/>
</dbReference>
<evidence type="ECO:0000259" key="9">
    <source>
        <dbReference type="PROSITE" id="PS51633"/>
    </source>
</evidence>
<sequence length="675" mass="76319">MAESRRKVYRSRQDLWDTLETNMYRAFNRSNSDGQSRTELWYSQSQSYTPATKRLMLSEKWDFGDIDVEQGGSGSSGECRLQELVDRVLELPPNGGDLWIYVNNNIMGQECREAASIPSEGRGDQKFSRQFLNYYEFGPRMRFGEATNAYNDTQLYRLVEGVYKRMMESSAADHFLNARSTLFCRPMPPSKIFNMISKVKPSLGSPETIQARYFNTLTDPLEPRVNKASEIAYSDSPTASHQAWFLQGLCPMCLMFGCSSHSYGIYSQLLGKVPSCCQNVGNEMNGAMANGQIENCKRKTNCLALPTRSRDMLVNRESLAVVRNHHHHPWTTAAQGERFGSIESAALRSSVDNFHEVNGVSWDIFSSGHTLPSKLRIGTKPVLWKKVLRVVHRCVETDSSVAEQAPYRPCYCSDSCAESACPCAARGFCEKYCCCTVNCIIRFPGCRCHTSCDTKCCPCYAAHRECDADLCLSCFSCEEDGLDCLPYQATSEEQCCSKYAHKAPANGSTYTNERSSFLRFKLLATSDPEKPLHFRCKNLALQMHKAKELYVGQSDVHGIGVFAAEDFEAGDFICEYAGEIITQVEADRRGIIYDYTGKSYLFTLNREFDIDATRFGNEARFINHSSKPNCVPNVKLVYGSHRIGIYATTFIRKNSELFFNYRYSKKDSKSYPNLM</sequence>
<evidence type="ECO:0000256" key="6">
    <source>
        <dbReference type="ARBA" id="ARBA00023163"/>
    </source>
</evidence>
<dbReference type="InterPro" id="IPR045318">
    <property type="entry name" value="EZH1/2-like"/>
</dbReference>
<keyword evidence="4" id="KW-0949">S-adenosyl-L-methionine</keyword>
<proteinExistence type="predicted"/>
<dbReference type="PANTHER" id="PTHR45747:SF4">
    <property type="entry name" value="HISTONE-LYSINE N-METHYLTRANSFERASE E(Z)"/>
    <property type="match status" value="1"/>
</dbReference>
<evidence type="ECO:0000256" key="5">
    <source>
        <dbReference type="ARBA" id="ARBA00023015"/>
    </source>
</evidence>
<dbReference type="PROSITE" id="PS51633">
    <property type="entry name" value="CXC"/>
    <property type="match status" value="1"/>
</dbReference>
<evidence type="ECO:0000256" key="3">
    <source>
        <dbReference type="ARBA" id="ARBA00022679"/>
    </source>
</evidence>
<protein>
    <recommendedName>
        <fullName evidence="1">[histone H3]-lysine(27) N-trimethyltransferase</fullName>
        <ecNumber evidence="1">2.1.1.356</ecNumber>
    </recommendedName>
</protein>
<dbReference type="GO" id="GO:0031507">
    <property type="term" value="P:heterochromatin formation"/>
    <property type="evidence" value="ECO:0007669"/>
    <property type="project" value="TreeGrafter"/>
</dbReference>